<gene>
    <name evidence="2" type="ORF">GCM10011360_02690</name>
</gene>
<sequence length="108" mass="12226">MARVKVQVSKDMKPHKYTVSFTESENNLLTHLSERLSVRVPAICRAIVLDTLSEKKDRLANVHAMLERRDENLEALYSQGFGTPTPGYRTSGSDQNVTVVKNVPKPWE</sequence>
<protein>
    <submittedName>
        <fullName evidence="2">Uncharacterized protein</fullName>
    </submittedName>
</protein>
<dbReference type="EMBL" id="BMFJ01000001">
    <property type="protein sequence ID" value="GGE17336.1"/>
    <property type="molecule type" value="Genomic_DNA"/>
</dbReference>
<proteinExistence type="predicted"/>
<dbReference type="AlphaFoldDB" id="A0A917E9I8"/>
<feature type="region of interest" description="Disordered" evidence="1">
    <location>
        <begin position="84"/>
        <end position="108"/>
    </location>
</feature>
<feature type="compositionally biased region" description="Polar residues" evidence="1">
    <location>
        <begin position="88"/>
        <end position="99"/>
    </location>
</feature>
<organism evidence="2 3">
    <name type="scientific">Primorskyibacter flagellatus</name>
    <dbReference type="NCBI Taxonomy" id="1387277"/>
    <lineage>
        <taxon>Bacteria</taxon>
        <taxon>Pseudomonadati</taxon>
        <taxon>Pseudomonadota</taxon>
        <taxon>Alphaproteobacteria</taxon>
        <taxon>Rhodobacterales</taxon>
        <taxon>Roseobacteraceae</taxon>
        <taxon>Primorskyibacter</taxon>
    </lineage>
</organism>
<dbReference type="RefSeq" id="WP_188475836.1">
    <property type="nucleotide sequence ID" value="NZ_BMFJ01000001.1"/>
</dbReference>
<comment type="caution">
    <text evidence="2">The sequence shown here is derived from an EMBL/GenBank/DDBJ whole genome shotgun (WGS) entry which is preliminary data.</text>
</comment>
<reference evidence="3" key="1">
    <citation type="journal article" date="2019" name="Int. J. Syst. Evol. Microbiol.">
        <title>The Global Catalogue of Microorganisms (GCM) 10K type strain sequencing project: providing services to taxonomists for standard genome sequencing and annotation.</title>
        <authorList>
            <consortium name="The Broad Institute Genomics Platform"/>
            <consortium name="The Broad Institute Genome Sequencing Center for Infectious Disease"/>
            <person name="Wu L."/>
            <person name="Ma J."/>
        </authorList>
    </citation>
    <scope>NUCLEOTIDE SEQUENCE [LARGE SCALE GENOMIC DNA]</scope>
    <source>
        <strain evidence="3">CGMCC 1.12664</strain>
    </source>
</reference>
<evidence type="ECO:0000313" key="2">
    <source>
        <dbReference type="EMBL" id="GGE17336.1"/>
    </source>
</evidence>
<name>A0A917E9I8_9RHOB</name>
<keyword evidence="3" id="KW-1185">Reference proteome</keyword>
<dbReference type="Proteomes" id="UP000612855">
    <property type="component" value="Unassembled WGS sequence"/>
</dbReference>
<accession>A0A917E9I8</accession>
<evidence type="ECO:0000256" key="1">
    <source>
        <dbReference type="SAM" id="MobiDB-lite"/>
    </source>
</evidence>
<evidence type="ECO:0000313" key="3">
    <source>
        <dbReference type="Proteomes" id="UP000612855"/>
    </source>
</evidence>